<name>A0A5B7ZPR8_9GAMM</name>
<protein>
    <submittedName>
        <fullName evidence="1">Uncharacterized protein</fullName>
    </submittedName>
</protein>
<evidence type="ECO:0000313" key="1">
    <source>
        <dbReference type="EMBL" id="QDA56466.1"/>
    </source>
</evidence>
<dbReference type="AlphaFoldDB" id="A0A5B7ZPR8"/>
<dbReference type="KEGG" id="thes:FHQ07_03640"/>
<proteinExistence type="predicted"/>
<evidence type="ECO:0000313" key="2">
    <source>
        <dbReference type="Proteomes" id="UP000308149"/>
    </source>
</evidence>
<reference evidence="1 2" key="1">
    <citation type="submission" date="2019-06" db="EMBL/GenBank/DDBJ databases">
        <title>Thermomonas aquatica sp. nov., isolated from an industrial wastewater treatment plant.</title>
        <authorList>
            <person name="Jeon J.H."/>
            <person name="Park D.-S."/>
        </authorList>
    </citation>
    <scope>NUCLEOTIDE SEQUENCE [LARGE SCALE GENOMIC DNA]</scope>
    <source>
        <strain evidence="1 2">SY21</strain>
    </source>
</reference>
<dbReference type="RefSeq" id="WP_139715394.1">
    <property type="nucleotide sequence ID" value="NZ_CP040871.1"/>
</dbReference>
<organism evidence="1 2">
    <name type="scientific">Thermomonas aquatica</name>
    <dbReference type="NCBI Taxonomy" id="2202149"/>
    <lineage>
        <taxon>Bacteria</taxon>
        <taxon>Pseudomonadati</taxon>
        <taxon>Pseudomonadota</taxon>
        <taxon>Gammaproteobacteria</taxon>
        <taxon>Lysobacterales</taxon>
        <taxon>Lysobacteraceae</taxon>
        <taxon>Thermomonas</taxon>
    </lineage>
</organism>
<accession>A0A5B7ZPR8</accession>
<gene>
    <name evidence="1" type="ORF">FHQ07_03640</name>
</gene>
<dbReference type="OrthoDB" id="3295796at2"/>
<dbReference type="Proteomes" id="UP000308149">
    <property type="component" value="Chromosome"/>
</dbReference>
<sequence>MISADRNFILTGLHKTLAALAVPGEEALLYAPAGSARADELALDFENFATAFLSNYSADLSEEQRSAIETVDRLLGSMSGTTNEALWTDAAVIDHPRWKEVRQAAAVAIQLLSEMAA</sequence>
<keyword evidence="2" id="KW-1185">Reference proteome</keyword>
<dbReference type="EMBL" id="CP040871">
    <property type="protein sequence ID" value="QDA56466.1"/>
    <property type="molecule type" value="Genomic_DNA"/>
</dbReference>